<dbReference type="PROSITE" id="PS01183">
    <property type="entry name" value="UBIE_1"/>
    <property type="match status" value="1"/>
</dbReference>
<keyword evidence="7" id="KW-1185">Reference proteome</keyword>
<keyword evidence="3 5" id="KW-0808">Transferase</keyword>
<evidence type="ECO:0000256" key="3">
    <source>
        <dbReference type="ARBA" id="ARBA00022679"/>
    </source>
</evidence>
<dbReference type="RefSeq" id="WP_173080453.1">
    <property type="nucleotide sequence ID" value="NZ_BLTE01000001.1"/>
</dbReference>
<comment type="catalytic activity">
    <reaction evidence="5">
        <text>a 2-demethylmenaquinol + S-adenosyl-L-methionine = a menaquinol + S-adenosyl-L-homocysteine + H(+)</text>
        <dbReference type="Rhea" id="RHEA:42640"/>
        <dbReference type="Rhea" id="RHEA-COMP:9539"/>
        <dbReference type="Rhea" id="RHEA-COMP:9563"/>
        <dbReference type="ChEBI" id="CHEBI:15378"/>
        <dbReference type="ChEBI" id="CHEBI:18151"/>
        <dbReference type="ChEBI" id="CHEBI:55437"/>
        <dbReference type="ChEBI" id="CHEBI:57856"/>
        <dbReference type="ChEBI" id="CHEBI:59789"/>
        <dbReference type="EC" id="2.1.1.163"/>
    </reaction>
</comment>
<evidence type="ECO:0000256" key="1">
    <source>
        <dbReference type="ARBA" id="ARBA00022428"/>
    </source>
</evidence>
<dbReference type="SUPFAM" id="SSF53335">
    <property type="entry name" value="S-adenosyl-L-methionine-dependent methyltransferases"/>
    <property type="match status" value="1"/>
</dbReference>
<dbReference type="NCBIfam" id="TIGR01934">
    <property type="entry name" value="MenG_MenH_UbiE"/>
    <property type="match status" value="1"/>
</dbReference>
<dbReference type="Proteomes" id="UP000494245">
    <property type="component" value="Unassembled WGS sequence"/>
</dbReference>
<organism evidence="6 7">
    <name type="scientific">Fundidesulfovibrio magnetotacticus</name>
    <dbReference type="NCBI Taxonomy" id="2730080"/>
    <lineage>
        <taxon>Bacteria</taxon>
        <taxon>Pseudomonadati</taxon>
        <taxon>Thermodesulfobacteriota</taxon>
        <taxon>Desulfovibrionia</taxon>
        <taxon>Desulfovibrionales</taxon>
        <taxon>Desulfovibrionaceae</taxon>
        <taxon>Fundidesulfovibrio</taxon>
    </lineage>
</organism>
<reference evidence="6 7" key="1">
    <citation type="submission" date="2020-04" db="EMBL/GenBank/DDBJ databases">
        <authorList>
            <consortium name="Desulfovibrio sp. FSS-1 genome sequencing consortium"/>
            <person name="Shimoshige H."/>
            <person name="Kobayashi H."/>
            <person name="Maekawa T."/>
        </authorList>
    </citation>
    <scope>NUCLEOTIDE SEQUENCE [LARGE SCALE GENOMIC DNA]</scope>
    <source>
        <strain evidence="6 7">SIID29052-01</strain>
    </source>
</reference>
<keyword evidence="4 5" id="KW-0949">S-adenosyl-L-methionine</keyword>
<dbReference type="PROSITE" id="PS51608">
    <property type="entry name" value="SAM_MT_UBIE"/>
    <property type="match status" value="1"/>
</dbReference>
<name>A0A6V8LRH9_9BACT</name>
<comment type="function">
    <text evidence="5">Methyltransferase required for the conversion of demethylmenaquinol (DMKH2) to menaquinol (MKH2).</text>
</comment>
<keyword evidence="1 5" id="KW-0474">Menaquinone biosynthesis</keyword>
<dbReference type="InterPro" id="IPR004033">
    <property type="entry name" value="UbiE/COQ5_MeTrFase"/>
</dbReference>
<dbReference type="EMBL" id="BLTE01000001">
    <property type="protein sequence ID" value="GFK92386.1"/>
    <property type="molecule type" value="Genomic_DNA"/>
</dbReference>
<accession>A0A6V8LRH9</accession>
<dbReference type="UniPathway" id="UPA00232"/>
<sequence>MSGDHGRKVASMFGRIAAWYDFLNHFLSLGLDILWRGRLVERMNLPGAKPCRVLDLAAGTLDVSLEIAGRHPGAFVAAADFCLPMLAKGRTKLERPGRIAPVQADGRALPFRDESFEAASIAFGIRNIIPRAEAYAELFRVLKPGGRLCILEFGSGRQPILGGLYRLYLNRLLPLVGRVFSRDAGAYRYLADTIMAFPDADGLAGELARAGFARVEWEKMALGIVVVHVAVKD</sequence>
<dbReference type="EC" id="2.1.1.163" evidence="5"/>
<evidence type="ECO:0000256" key="2">
    <source>
        <dbReference type="ARBA" id="ARBA00022603"/>
    </source>
</evidence>
<feature type="binding site" evidence="5">
    <location>
        <position position="80"/>
    </location>
    <ligand>
        <name>S-adenosyl-L-methionine</name>
        <dbReference type="ChEBI" id="CHEBI:59789"/>
    </ligand>
</feature>
<dbReference type="PANTHER" id="PTHR43591:SF24">
    <property type="entry name" value="2-METHOXY-6-POLYPRENYL-1,4-BENZOQUINOL METHYLASE, MITOCHONDRIAL"/>
    <property type="match status" value="1"/>
</dbReference>
<dbReference type="InterPro" id="IPR029063">
    <property type="entry name" value="SAM-dependent_MTases_sf"/>
</dbReference>
<dbReference type="HAMAP" id="MF_01813">
    <property type="entry name" value="MenG_UbiE_methyltr"/>
    <property type="match status" value="1"/>
</dbReference>
<comment type="pathway">
    <text evidence="5">Quinol/quinone metabolism; menaquinone biosynthesis; menaquinol from 1,4-dihydroxy-2-naphthoate: step 2/2.</text>
</comment>
<dbReference type="GO" id="GO:0009234">
    <property type="term" value="P:menaquinone biosynthetic process"/>
    <property type="evidence" value="ECO:0007669"/>
    <property type="project" value="UniProtKB-UniRule"/>
</dbReference>
<reference evidence="6 7" key="2">
    <citation type="submission" date="2020-05" db="EMBL/GenBank/DDBJ databases">
        <title>Draft genome sequence of Desulfovibrio sp. strainFSS-1.</title>
        <authorList>
            <person name="Shimoshige H."/>
            <person name="Kobayashi H."/>
            <person name="Maekawa T."/>
        </authorList>
    </citation>
    <scope>NUCLEOTIDE SEQUENCE [LARGE SCALE GENOMIC DNA]</scope>
    <source>
        <strain evidence="6 7">SIID29052-01</strain>
    </source>
</reference>
<comment type="similarity">
    <text evidence="5">Belongs to the class I-like SAM-binding methyltransferase superfamily. MenG/UbiE family.</text>
</comment>
<dbReference type="UniPathway" id="UPA00079">
    <property type="reaction ID" value="UER00169"/>
</dbReference>
<dbReference type="GO" id="GO:0032259">
    <property type="term" value="P:methylation"/>
    <property type="evidence" value="ECO:0007669"/>
    <property type="project" value="UniProtKB-KW"/>
</dbReference>
<evidence type="ECO:0000256" key="4">
    <source>
        <dbReference type="ARBA" id="ARBA00022691"/>
    </source>
</evidence>
<dbReference type="PANTHER" id="PTHR43591">
    <property type="entry name" value="METHYLTRANSFERASE"/>
    <property type="match status" value="1"/>
</dbReference>
<dbReference type="PROSITE" id="PS01184">
    <property type="entry name" value="UBIE_2"/>
    <property type="match status" value="1"/>
</dbReference>
<feature type="binding site" evidence="5">
    <location>
        <begin position="105"/>
        <end position="106"/>
    </location>
    <ligand>
        <name>S-adenosyl-L-methionine</name>
        <dbReference type="ChEBI" id="CHEBI:59789"/>
    </ligand>
</feature>
<dbReference type="GO" id="GO:0006744">
    <property type="term" value="P:ubiquinone biosynthetic process"/>
    <property type="evidence" value="ECO:0007669"/>
    <property type="project" value="UniProtKB-UniPathway"/>
</dbReference>
<dbReference type="Gene3D" id="3.40.50.150">
    <property type="entry name" value="Vaccinia Virus protein VP39"/>
    <property type="match status" value="1"/>
</dbReference>
<dbReference type="InterPro" id="IPR023576">
    <property type="entry name" value="UbiE/COQ5_MeTrFase_CS"/>
</dbReference>
<gene>
    <name evidence="6" type="primary">menG_1</name>
    <name evidence="5" type="synonym">menG</name>
    <name evidence="6" type="ORF">NNJEOMEG_00211</name>
</gene>
<proteinExistence type="inferred from homology"/>
<dbReference type="GO" id="GO:0043770">
    <property type="term" value="F:demethylmenaquinone methyltransferase activity"/>
    <property type="evidence" value="ECO:0007669"/>
    <property type="project" value="UniProtKB-UniRule"/>
</dbReference>
<evidence type="ECO:0000313" key="6">
    <source>
        <dbReference type="EMBL" id="GFK92386.1"/>
    </source>
</evidence>
<dbReference type="Pfam" id="PF01209">
    <property type="entry name" value="Ubie_methyltran"/>
    <property type="match status" value="1"/>
</dbReference>
<feature type="binding site" evidence="5">
    <location>
        <position position="60"/>
    </location>
    <ligand>
        <name>S-adenosyl-L-methionine</name>
        <dbReference type="ChEBI" id="CHEBI:59789"/>
    </ligand>
</feature>
<dbReference type="CDD" id="cd02440">
    <property type="entry name" value="AdoMet_MTases"/>
    <property type="match status" value="1"/>
</dbReference>
<comment type="caution">
    <text evidence="5">Lacks conserved residue(s) required for the propagation of feature annotation.</text>
</comment>
<dbReference type="AlphaFoldDB" id="A0A6V8LRH9"/>
<protein>
    <recommendedName>
        <fullName evidence="5">Demethylmenaquinone methyltransferase</fullName>
        <ecNumber evidence="5">2.1.1.163</ecNumber>
    </recommendedName>
</protein>
<keyword evidence="2 5" id="KW-0489">Methyltransferase</keyword>
<evidence type="ECO:0000256" key="5">
    <source>
        <dbReference type="HAMAP-Rule" id="MF_01813"/>
    </source>
</evidence>
<evidence type="ECO:0000313" key="7">
    <source>
        <dbReference type="Proteomes" id="UP000494245"/>
    </source>
</evidence>
<comment type="caution">
    <text evidence="6">The sequence shown here is derived from an EMBL/GenBank/DDBJ whole genome shotgun (WGS) entry which is preliminary data.</text>
</comment>